<dbReference type="Gene3D" id="3.40.50.880">
    <property type="match status" value="1"/>
</dbReference>
<dbReference type="InterPro" id="IPR000601">
    <property type="entry name" value="PKD_dom"/>
</dbReference>
<evidence type="ECO:0000313" key="11">
    <source>
        <dbReference type="Proteomes" id="UP000223913"/>
    </source>
</evidence>
<evidence type="ECO:0008006" key="12">
    <source>
        <dbReference type="Google" id="ProtNLM"/>
    </source>
</evidence>
<dbReference type="PRINTS" id="PR00606">
    <property type="entry name" value="CYTCHROMECID"/>
</dbReference>
<gene>
    <name evidence="10" type="ORF">CRP01_13300</name>
</gene>
<proteinExistence type="predicted"/>
<evidence type="ECO:0000256" key="7">
    <source>
        <dbReference type="SAM" id="MobiDB-lite"/>
    </source>
</evidence>
<dbReference type="InterPro" id="IPR029062">
    <property type="entry name" value="Class_I_gatase-like"/>
</dbReference>
<dbReference type="InterPro" id="IPR002324">
    <property type="entry name" value="Cyt_c_ID"/>
</dbReference>
<dbReference type="Gene3D" id="1.10.760.10">
    <property type="entry name" value="Cytochrome c-like domain"/>
    <property type="match status" value="1"/>
</dbReference>
<comment type="caution">
    <text evidence="10">The sequence shown here is derived from an EMBL/GenBank/DDBJ whole genome shotgun (WGS) entry which is preliminary data.</text>
</comment>
<dbReference type="SUPFAM" id="SSF49299">
    <property type="entry name" value="PKD domain"/>
    <property type="match status" value="1"/>
</dbReference>
<dbReference type="Gene3D" id="2.60.120.260">
    <property type="entry name" value="Galactose-binding domain-like"/>
    <property type="match status" value="1"/>
</dbReference>
<sequence length="1140" mass="126600">MKKWLKRIGIFLLSLIVLAALAIGGFIWYQNAQKFISVLVFSKTESFRHESIAAGKTALLKMGKEHGFTVDTTEDASVFNEQQLQKYNVVVFLNTTGDILNDAQQLEFNRFIQAGGGFVGIHAAADTEYDWPWYGELMGAYFNGHPNDPNVRDAEIERIDVNHISTSMLPDVWPRSDEWYNYRDIQPTINVLLNLDEDSYEGGTNGEKHPIAWYHDFDGGRSWYTGLGHTDETFSEELFLEHLLGGITYAAGPQTAVNFNNANVAPEENRFTKVVLEDNLHEPMELEILPNGHPIFIERIGNVKTYDPEAGETRVMQEFNVFSGLEDGLLGMAADPDMADNHWIYFYYSDPERSVQKLSRFTMAEDFSAIDMSSEKLLLEVATQREECCHSGGSIEFGPGGLLYLSTGDNTNPHQSEGYAPADEREGRSPWDAQKSAANSKDLRGKILRIKPEADGTYSIPDGNLFTDAAEGRPEIYVMGCRNPFRISVDQHTGYLYWGEVGPDARSDSSARGPRGYDEVNQAKAAGFFGWPYFVGNNYPYHKVDFATGASQGPHDPKKPMNTSPHNTGTQQLPPANPAFIWYPYADSEEFPLVGNGGRNAMAGPVFYLDDYPDNEWRYPAYYNEKLFIYDWIRGWIMAVTLDEEGNYKRMEPFLPNIKWNNPIDIVFSGKGDMYLLEYGSVWFAQNPDARLVHLAYASGNRKPVARIELDKSVGSAPLSVQFDATKSKDFDGDDLTYEWYFENNETLSSTDGTTAFTFDEPGEYQVKLIARDPGGEVSEATQKILVGNELPQISWKIQGNQTFFWEGSPFAYEVEVSDPEDGTLGNGIDPSRVVVTIDYLERGYDANEIAMGHQALMEASQFVLGKSLIAGSDCAACHQPDVKSIGPSYLQIAEKYKGQDDATPYLANKIISGGGGVWGETVMAAHPQLSNSEAQQMARYILSLSGEDLQVGGLSTKGSYAFDRHKAGQTEGRYIFTASYTDKGGKKIGPLTARDVFALRAPVVGAAEADQFNTMKFVVDPDQAQGMVDEPMTIMLGSDGNFLLFKDIDLTGITAIKTRFVRAGAYFKGGRIDFHLDSMDGPILSGFDIKTSITDMGMDEISIPIPATPGMHDLYITFSNGSGEAVTALIELQFESQLQ</sequence>
<dbReference type="InterPro" id="IPR009056">
    <property type="entry name" value="Cyt_c-like_dom"/>
</dbReference>
<dbReference type="InterPro" id="IPR029010">
    <property type="entry name" value="ThuA-like"/>
</dbReference>
<comment type="PTM">
    <text evidence="6">Binds 1 heme c group covalently per subunit.</text>
</comment>
<dbReference type="Pfam" id="PF06283">
    <property type="entry name" value="ThuA"/>
    <property type="match status" value="1"/>
</dbReference>
<keyword evidence="2 6" id="KW-0349">Heme</keyword>
<dbReference type="InterPro" id="IPR011042">
    <property type="entry name" value="6-blade_b-propeller_TolB-like"/>
</dbReference>
<feature type="compositionally biased region" description="Polar residues" evidence="7">
    <location>
        <begin position="561"/>
        <end position="570"/>
    </location>
</feature>
<feature type="binding site" description="covalent" evidence="6">
    <location>
        <position position="875"/>
    </location>
    <ligand>
        <name>heme c</name>
        <dbReference type="ChEBI" id="CHEBI:61717"/>
    </ligand>
</feature>
<protein>
    <recommendedName>
        <fullName evidence="12">Carbohydrate-binding protein</fullName>
    </recommendedName>
</protein>
<dbReference type="RefSeq" id="WP_099150543.1">
    <property type="nucleotide sequence ID" value="NZ_PDUD01000019.1"/>
</dbReference>
<dbReference type="PANTHER" id="PTHR40469:SF2">
    <property type="entry name" value="GALACTOSE-BINDING DOMAIN-LIKE SUPERFAMILY PROTEIN"/>
    <property type="match status" value="1"/>
</dbReference>
<reference evidence="10 11" key="1">
    <citation type="submission" date="2017-10" db="EMBL/GenBank/DDBJ databases">
        <title>The draft genome sequence of Lewinella nigricans NBRC 102662.</title>
        <authorList>
            <person name="Wang K."/>
        </authorList>
    </citation>
    <scope>NUCLEOTIDE SEQUENCE [LARGE SCALE GENOMIC DNA]</scope>
    <source>
        <strain evidence="10 11">NBRC 102662</strain>
    </source>
</reference>
<dbReference type="GO" id="GO:0009055">
    <property type="term" value="F:electron transfer activity"/>
    <property type="evidence" value="ECO:0007669"/>
    <property type="project" value="InterPro"/>
</dbReference>
<dbReference type="SMART" id="SM00089">
    <property type="entry name" value="PKD"/>
    <property type="match status" value="1"/>
</dbReference>
<evidence type="ECO:0000256" key="4">
    <source>
        <dbReference type="ARBA" id="ARBA00022982"/>
    </source>
</evidence>
<dbReference type="AlphaFoldDB" id="A0A2D0NC56"/>
<dbReference type="GO" id="GO:0005506">
    <property type="term" value="F:iron ion binding"/>
    <property type="evidence" value="ECO:0007669"/>
    <property type="project" value="InterPro"/>
</dbReference>
<keyword evidence="1" id="KW-0813">Transport</keyword>
<feature type="binding site" description="covalent" evidence="6">
    <location>
        <position position="924"/>
    </location>
    <ligand>
        <name>heme c</name>
        <dbReference type="ChEBI" id="CHEBI:61717"/>
    </ligand>
</feature>
<dbReference type="PROSITE" id="PS51007">
    <property type="entry name" value="CYTC"/>
    <property type="match status" value="1"/>
</dbReference>
<dbReference type="Pfam" id="PF00034">
    <property type="entry name" value="Cytochrom_C"/>
    <property type="match status" value="1"/>
</dbReference>
<dbReference type="InterPro" id="IPR022409">
    <property type="entry name" value="PKD/Chitinase_dom"/>
</dbReference>
<organism evidence="10 11">
    <name type="scientific">Flavilitoribacter nigricans (strain ATCC 23147 / DSM 23189 / NBRC 102662 / NCIMB 1420 / SS-2)</name>
    <name type="common">Lewinella nigricans</name>
    <dbReference type="NCBI Taxonomy" id="1122177"/>
    <lineage>
        <taxon>Bacteria</taxon>
        <taxon>Pseudomonadati</taxon>
        <taxon>Bacteroidota</taxon>
        <taxon>Saprospiria</taxon>
        <taxon>Saprospirales</taxon>
        <taxon>Lewinellaceae</taxon>
        <taxon>Flavilitoribacter</taxon>
    </lineage>
</organism>
<feature type="domain" description="PKD" evidence="8">
    <location>
        <begin position="733"/>
        <end position="787"/>
    </location>
</feature>
<dbReference type="CDD" id="cd04084">
    <property type="entry name" value="CBM6_xylanase-like"/>
    <property type="match status" value="1"/>
</dbReference>
<dbReference type="OrthoDB" id="9816308at2"/>
<keyword evidence="4" id="KW-0249">Electron transport</keyword>
<evidence type="ECO:0000256" key="5">
    <source>
        <dbReference type="ARBA" id="ARBA00023004"/>
    </source>
</evidence>
<dbReference type="Proteomes" id="UP000223913">
    <property type="component" value="Unassembled WGS sequence"/>
</dbReference>
<dbReference type="InterPro" id="IPR011041">
    <property type="entry name" value="Quinoprot_gluc/sorb_DH_b-prop"/>
</dbReference>
<dbReference type="InterPro" id="IPR013783">
    <property type="entry name" value="Ig-like_fold"/>
</dbReference>
<evidence type="ECO:0000259" key="9">
    <source>
        <dbReference type="PROSITE" id="PS51007"/>
    </source>
</evidence>
<dbReference type="InterPro" id="IPR012938">
    <property type="entry name" value="Glc/Sorbosone_DH"/>
</dbReference>
<dbReference type="Pfam" id="PF03422">
    <property type="entry name" value="CBM_6"/>
    <property type="match status" value="1"/>
</dbReference>
<dbReference type="InterPro" id="IPR005084">
    <property type="entry name" value="CBM6"/>
</dbReference>
<dbReference type="SUPFAM" id="SSF46626">
    <property type="entry name" value="Cytochrome c"/>
    <property type="match status" value="1"/>
</dbReference>
<dbReference type="Pfam" id="PF07995">
    <property type="entry name" value="GSDH"/>
    <property type="match status" value="1"/>
</dbReference>
<dbReference type="InterPro" id="IPR035986">
    <property type="entry name" value="PKD_dom_sf"/>
</dbReference>
<dbReference type="PANTHER" id="PTHR40469">
    <property type="entry name" value="SECRETED GLYCOSYL HYDROLASE"/>
    <property type="match status" value="1"/>
</dbReference>
<keyword evidence="11" id="KW-1185">Reference proteome</keyword>
<dbReference type="SUPFAM" id="SSF50952">
    <property type="entry name" value="Soluble quinoprotein glucose dehydrogenase"/>
    <property type="match status" value="1"/>
</dbReference>
<dbReference type="GO" id="GO:0020037">
    <property type="term" value="F:heme binding"/>
    <property type="evidence" value="ECO:0007669"/>
    <property type="project" value="InterPro"/>
</dbReference>
<dbReference type="SUPFAM" id="SSF52317">
    <property type="entry name" value="Class I glutamine amidotransferase-like"/>
    <property type="match status" value="1"/>
</dbReference>
<feature type="binding site" description="covalent" evidence="6">
    <location>
        <position position="879"/>
    </location>
    <ligand>
        <name>heme c</name>
        <dbReference type="ChEBI" id="CHEBI:61717"/>
    </ligand>
</feature>
<evidence type="ECO:0000256" key="3">
    <source>
        <dbReference type="ARBA" id="ARBA00022723"/>
    </source>
</evidence>
<dbReference type="GO" id="GO:0030246">
    <property type="term" value="F:carbohydrate binding"/>
    <property type="evidence" value="ECO:0007669"/>
    <property type="project" value="InterPro"/>
</dbReference>
<feature type="domain" description="Cytochrome c" evidence="9">
    <location>
        <begin position="848"/>
        <end position="946"/>
    </location>
</feature>
<name>A0A2D0NC56_FLAN2</name>
<keyword evidence="5 6" id="KW-0408">Iron</keyword>
<dbReference type="Gene3D" id="2.60.40.10">
    <property type="entry name" value="Immunoglobulins"/>
    <property type="match status" value="1"/>
</dbReference>
<evidence type="ECO:0000313" key="10">
    <source>
        <dbReference type="EMBL" id="PHN05950.1"/>
    </source>
</evidence>
<evidence type="ECO:0000256" key="6">
    <source>
        <dbReference type="PIRSR" id="PIRSR602324-1"/>
    </source>
</evidence>
<dbReference type="EMBL" id="PDUD01000019">
    <property type="protein sequence ID" value="PHN05950.1"/>
    <property type="molecule type" value="Genomic_DNA"/>
</dbReference>
<dbReference type="Pfam" id="PF18911">
    <property type="entry name" value="PKD_4"/>
    <property type="match status" value="1"/>
</dbReference>
<keyword evidence="3 6" id="KW-0479">Metal-binding</keyword>
<accession>A0A2D0NC56</accession>
<dbReference type="Gene3D" id="2.120.10.30">
    <property type="entry name" value="TolB, C-terminal domain"/>
    <property type="match status" value="1"/>
</dbReference>
<evidence type="ECO:0000256" key="2">
    <source>
        <dbReference type="ARBA" id="ARBA00022617"/>
    </source>
</evidence>
<dbReference type="CDD" id="cd00146">
    <property type="entry name" value="PKD"/>
    <property type="match status" value="1"/>
</dbReference>
<feature type="region of interest" description="Disordered" evidence="7">
    <location>
        <begin position="549"/>
        <end position="570"/>
    </location>
</feature>
<dbReference type="InterPro" id="IPR036909">
    <property type="entry name" value="Cyt_c-like_dom_sf"/>
</dbReference>
<feature type="region of interest" description="Disordered" evidence="7">
    <location>
        <begin position="407"/>
        <end position="440"/>
    </location>
</feature>
<evidence type="ECO:0000259" key="8">
    <source>
        <dbReference type="PROSITE" id="PS50093"/>
    </source>
</evidence>
<dbReference type="PROSITE" id="PS50093">
    <property type="entry name" value="PKD"/>
    <property type="match status" value="1"/>
</dbReference>
<evidence type="ECO:0000256" key="1">
    <source>
        <dbReference type="ARBA" id="ARBA00022448"/>
    </source>
</evidence>